<dbReference type="HAMAP" id="MF_00460">
    <property type="entry name" value="UPF0125_RnfH"/>
    <property type="match status" value="1"/>
</dbReference>
<dbReference type="InterPro" id="IPR005346">
    <property type="entry name" value="RnfH"/>
</dbReference>
<sequence>MQVEVVFSPAPRQVERVTLELPAGATLQQAVQASGLMARHPQFSAQSLALSVWGRLQPPEHPLREGDRVELCRGLQVDPKEARRLRYKGQGGRKKKPG</sequence>
<dbReference type="Proteomes" id="UP000574067">
    <property type="component" value="Unassembled WGS sequence"/>
</dbReference>
<evidence type="ECO:0000313" key="3">
    <source>
        <dbReference type="EMBL" id="NML15489.1"/>
    </source>
</evidence>
<proteinExistence type="inferred from homology"/>
<organism evidence="3 4">
    <name type="scientific">Azohydromonas caseinilytica</name>
    <dbReference type="NCBI Taxonomy" id="2728836"/>
    <lineage>
        <taxon>Bacteria</taxon>
        <taxon>Pseudomonadati</taxon>
        <taxon>Pseudomonadota</taxon>
        <taxon>Betaproteobacteria</taxon>
        <taxon>Burkholderiales</taxon>
        <taxon>Sphaerotilaceae</taxon>
        <taxon>Azohydromonas</taxon>
    </lineage>
</organism>
<dbReference type="PANTHER" id="PTHR37483:SF1">
    <property type="entry name" value="UPF0125 PROTEIN RATB"/>
    <property type="match status" value="1"/>
</dbReference>
<dbReference type="PANTHER" id="PTHR37483">
    <property type="entry name" value="UPF0125 PROTEIN RATB"/>
    <property type="match status" value="1"/>
</dbReference>
<accession>A0A848FAM1</accession>
<dbReference type="AlphaFoldDB" id="A0A848FAM1"/>
<protein>
    <recommendedName>
        <fullName evidence="2">UPF0125 protein HHL10_10930</fullName>
    </recommendedName>
</protein>
<keyword evidence="4" id="KW-1185">Reference proteome</keyword>
<dbReference type="InterPro" id="IPR016155">
    <property type="entry name" value="Mopterin_synth/thiamin_S_b"/>
</dbReference>
<dbReference type="InterPro" id="IPR037021">
    <property type="entry name" value="RnfH_sf"/>
</dbReference>
<evidence type="ECO:0000256" key="2">
    <source>
        <dbReference type="HAMAP-Rule" id="MF_00460"/>
    </source>
</evidence>
<gene>
    <name evidence="3" type="ORF">HHL10_10930</name>
</gene>
<comment type="caution">
    <text evidence="3">The sequence shown here is derived from an EMBL/GenBank/DDBJ whole genome shotgun (WGS) entry which is preliminary data.</text>
</comment>
<comment type="similarity">
    <text evidence="1 2">Belongs to the UPF0125 (RnfH) family.</text>
</comment>
<evidence type="ECO:0000313" key="4">
    <source>
        <dbReference type="Proteomes" id="UP000574067"/>
    </source>
</evidence>
<dbReference type="SUPFAM" id="SSF54285">
    <property type="entry name" value="MoaD/ThiS"/>
    <property type="match status" value="1"/>
</dbReference>
<reference evidence="3 4" key="1">
    <citation type="submission" date="2020-04" db="EMBL/GenBank/DDBJ databases">
        <title>Azohydromonas sp. isolated from soil.</title>
        <authorList>
            <person name="Dahal R.H."/>
        </authorList>
    </citation>
    <scope>NUCLEOTIDE SEQUENCE [LARGE SCALE GENOMIC DNA]</scope>
    <source>
        <strain evidence="3 4">G-1-1-14</strain>
    </source>
</reference>
<name>A0A848FAM1_9BURK</name>
<dbReference type="Gene3D" id="3.10.20.280">
    <property type="entry name" value="RnfH-like"/>
    <property type="match status" value="1"/>
</dbReference>
<evidence type="ECO:0000256" key="1">
    <source>
        <dbReference type="ARBA" id="ARBA00010645"/>
    </source>
</evidence>
<dbReference type="Pfam" id="PF03658">
    <property type="entry name" value="Ub-RnfH"/>
    <property type="match status" value="1"/>
</dbReference>
<dbReference type="EMBL" id="JABBFW010000006">
    <property type="protein sequence ID" value="NML15489.1"/>
    <property type="molecule type" value="Genomic_DNA"/>
</dbReference>